<proteinExistence type="predicted"/>
<sequence length="38" mass="3999">MFGSAAHATIPRLEQLGQVIGPLFRSALGSADFGRRVA</sequence>
<reference evidence="1" key="1">
    <citation type="submission" date="2014-01" db="EMBL/GenBank/DDBJ databases">
        <authorList>
            <person name="Brown-Elliot B."/>
            <person name="Wallace R."/>
            <person name="Lenaerts A."/>
            <person name="Ordway D."/>
            <person name="DeGroote M.A."/>
            <person name="Parker T."/>
            <person name="Sizemore C."/>
            <person name="Tallon L.J."/>
            <person name="Sadzewicz L.K."/>
            <person name="Sengamalay N."/>
            <person name="Fraser C.M."/>
            <person name="Hine E."/>
            <person name="Shefchek K.A."/>
            <person name="Das S.P."/>
            <person name="Tettelin H."/>
        </authorList>
    </citation>
    <scope>NUCLEOTIDE SEQUENCE [LARGE SCALE GENOMIC DNA]</scope>
    <source>
        <strain evidence="1">4042</strain>
    </source>
</reference>
<name>X7Z3S2_MYCXE</name>
<gene>
    <name evidence="1" type="ORF">I553_6805</name>
</gene>
<evidence type="ECO:0000313" key="1">
    <source>
        <dbReference type="EMBL" id="EUA13686.1"/>
    </source>
</evidence>
<accession>X7Z3S2</accession>
<dbReference type="EMBL" id="JAOB01000081">
    <property type="protein sequence ID" value="EUA13686.1"/>
    <property type="molecule type" value="Genomic_DNA"/>
</dbReference>
<comment type="caution">
    <text evidence="1">The sequence shown here is derived from an EMBL/GenBank/DDBJ whole genome shotgun (WGS) entry which is preliminary data.</text>
</comment>
<dbReference type="AlphaFoldDB" id="X7Z3S2"/>
<organism evidence="1">
    <name type="scientific">Mycobacterium xenopi 4042</name>
    <dbReference type="NCBI Taxonomy" id="1299334"/>
    <lineage>
        <taxon>Bacteria</taxon>
        <taxon>Bacillati</taxon>
        <taxon>Actinomycetota</taxon>
        <taxon>Actinomycetes</taxon>
        <taxon>Mycobacteriales</taxon>
        <taxon>Mycobacteriaceae</taxon>
        <taxon>Mycobacterium</taxon>
    </lineage>
</organism>
<protein>
    <submittedName>
        <fullName evidence="1">Uncharacterized protein</fullName>
    </submittedName>
</protein>
<dbReference type="PATRIC" id="fig|1299334.3.peg.8571"/>